<keyword evidence="2" id="KW-1185">Reference proteome</keyword>
<name>A0A1R4EXA1_9MICO</name>
<protein>
    <recommendedName>
        <fullName evidence="3">LysM domain-containing protein</fullName>
    </recommendedName>
</protein>
<evidence type="ECO:0000313" key="1">
    <source>
        <dbReference type="EMBL" id="SJM48259.1"/>
    </source>
</evidence>
<evidence type="ECO:0000313" key="2">
    <source>
        <dbReference type="Proteomes" id="UP000195787"/>
    </source>
</evidence>
<dbReference type="AlphaFoldDB" id="A0A1R4EXA1"/>
<accession>A0A1R4EXA1</accession>
<sequence length="123" mass="13571">MHGYPEDRVGGYIQYEMRDIGSIEYATGETVVDDEGQPAAYIVAEGDALHGIADRFCTEAFYVEMLNSIRRTSSYTGTPGFSGVFQLYPGDTINLNRFTIATVGDENGVVYDYTPDIPIPPQQ</sequence>
<organism evidence="1 2">
    <name type="scientific">Agrococcus casei LMG 22410</name>
    <dbReference type="NCBI Taxonomy" id="1255656"/>
    <lineage>
        <taxon>Bacteria</taxon>
        <taxon>Bacillati</taxon>
        <taxon>Actinomycetota</taxon>
        <taxon>Actinomycetes</taxon>
        <taxon>Micrococcales</taxon>
        <taxon>Microbacteriaceae</taxon>
        <taxon>Agrococcus</taxon>
    </lineage>
</organism>
<dbReference type="EMBL" id="FUHU01000007">
    <property type="protein sequence ID" value="SJM48259.1"/>
    <property type="molecule type" value="Genomic_DNA"/>
</dbReference>
<proteinExistence type="predicted"/>
<evidence type="ECO:0008006" key="3">
    <source>
        <dbReference type="Google" id="ProtNLM"/>
    </source>
</evidence>
<dbReference type="Proteomes" id="UP000195787">
    <property type="component" value="Unassembled WGS sequence"/>
</dbReference>
<reference evidence="1 2" key="1">
    <citation type="submission" date="2017-02" db="EMBL/GenBank/DDBJ databases">
        <authorList>
            <person name="Peterson S.W."/>
        </authorList>
    </citation>
    <scope>NUCLEOTIDE SEQUENCE [LARGE SCALE GENOMIC DNA]</scope>
    <source>
        <strain evidence="1 2">LMG 22410</strain>
    </source>
</reference>
<gene>
    <name evidence="1" type="ORF">CZ674_01415</name>
</gene>